<dbReference type="EMBL" id="BPLQ01014670">
    <property type="protein sequence ID" value="GIY81963.1"/>
    <property type="molecule type" value="Genomic_DNA"/>
</dbReference>
<sequence length="108" mass="12106">MNSLNVAVNQVTRIFATLRSPAIKEPGNPLDYGMNHYQKQQTMEEGEHLGAEPLSAVNWSTPQVMIRDGHHRGAHVQKSKRAHPPLSANLQGQCYEMTIHNTHAYPSH</sequence>
<evidence type="ECO:0000313" key="2">
    <source>
        <dbReference type="Proteomes" id="UP001054837"/>
    </source>
</evidence>
<proteinExistence type="predicted"/>
<organism evidence="1 2">
    <name type="scientific">Caerostris darwini</name>
    <dbReference type="NCBI Taxonomy" id="1538125"/>
    <lineage>
        <taxon>Eukaryota</taxon>
        <taxon>Metazoa</taxon>
        <taxon>Ecdysozoa</taxon>
        <taxon>Arthropoda</taxon>
        <taxon>Chelicerata</taxon>
        <taxon>Arachnida</taxon>
        <taxon>Araneae</taxon>
        <taxon>Araneomorphae</taxon>
        <taxon>Entelegynae</taxon>
        <taxon>Araneoidea</taxon>
        <taxon>Araneidae</taxon>
        <taxon>Caerostris</taxon>
    </lineage>
</organism>
<comment type="caution">
    <text evidence="1">The sequence shown here is derived from an EMBL/GenBank/DDBJ whole genome shotgun (WGS) entry which is preliminary data.</text>
</comment>
<reference evidence="1 2" key="1">
    <citation type="submission" date="2021-06" db="EMBL/GenBank/DDBJ databases">
        <title>Caerostris darwini draft genome.</title>
        <authorList>
            <person name="Kono N."/>
            <person name="Arakawa K."/>
        </authorList>
    </citation>
    <scope>NUCLEOTIDE SEQUENCE [LARGE SCALE GENOMIC DNA]</scope>
</reference>
<gene>
    <name evidence="1" type="ORF">CDAR_43751</name>
</gene>
<keyword evidence="2" id="KW-1185">Reference proteome</keyword>
<dbReference type="AlphaFoldDB" id="A0AAV4WK74"/>
<accession>A0AAV4WK74</accession>
<dbReference type="Proteomes" id="UP001054837">
    <property type="component" value="Unassembled WGS sequence"/>
</dbReference>
<protein>
    <submittedName>
        <fullName evidence="1">Uncharacterized protein</fullName>
    </submittedName>
</protein>
<evidence type="ECO:0000313" key="1">
    <source>
        <dbReference type="EMBL" id="GIY81963.1"/>
    </source>
</evidence>
<name>A0AAV4WK74_9ARAC</name>